<dbReference type="Pfam" id="PF03458">
    <property type="entry name" value="Gly_transporter"/>
    <property type="match status" value="2"/>
</dbReference>
<dbReference type="OrthoDB" id="9791874at2"/>
<feature type="transmembrane region" description="Helical" evidence="7">
    <location>
        <begin position="31"/>
        <end position="52"/>
    </location>
</feature>
<dbReference type="GO" id="GO:0005886">
    <property type="term" value="C:plasma membrane"/>
    <property type="evidence" value="ECO:0007669"/>
    <property type="project" value="UniProtKB-SubCell"/>
</dbReference>
<gene>
    <name evidence="9" type="ORF">AKA01nite_03510</name>
</gene>
<feature type="transmembrane region" description="Helical" evidence="7">
    <location>
        <begin position="92"/>
        <end position="113"/>
    </location>
</feature>
<name>A0A511ARA1_9LACT</name>
<proteinExistence type="inferred from homology"/>
<dbReference type="EMBL" id="BJUY01000003">
    <property type="protein sequence ID" value="GEK90729.1"/>
    <property type="molecule type" value="Genomic_DNA"/>
</dbReference>
<evidence type="ECO:0000256" key="1">
    <source>
        <dbReference type="ARBA" id="ARBA00004651"/>
    </source>
</evidence>
<evidence type="ECO:0000256" key="3">
    <source>
        <dbReference type="ARBA" id="ARBA00022475"/>
    </source>
</evidence>
<keyword evidence="5 7" id="KW-1133">Transmembrane helix</keyword>
<accession>A0A511ARA1</accession>
<dbReference type="RefSeq" id="WP_146923195.1">
    <property type="nucleotide sequence ID" value="NZ_BJUY01000003.1"/>
</dbReference>
<protein>
    <submittedName>
        <fullName evidence="9">Membrane protein</fullName>
    </submittedName>
</protein>
<evidence type="ECO:0000256" key="5">
    <source>
        <dbReference type="ARBA" id="ARBA00022989"/>
    </source>
</evidence>
<sequence length="199" mass="21906">MDTWDIFAIIGTISFALQGGIIAMEKKYDLFAVYLFGLLTAFGGGALQHVLIGGSDYKLWNQELLFIVAVISITVVIVLPKPIVKRRVFWTNLLDAFGVVAFAIKGSILALTLGLPASAVVASALITATGGGIVRDIMSQRKPILLGENIYGLWIFLIGVIMGFGGVESISYQYILFIVFSGLRILSFKYDWKIPYRRY</sequence>
<feature type="transmembrane region" description="Helical" evidence="7">
    <location>
        <begin position="64"/>
        <end position="80"/>
    </location>
</feature>
<organism evidence="9 10">
    <name type="scientific">Alkalibacterium kapii</name>
    <dbReference type="NCBI Taxonomy" id="426704"/>
    <lineage>
        <taxon>Bacteria</taxon>
        <taxon>Bacillati</taxon>
        <taxon>Bacillota</taxon>
        <taxon>Bacilli</taxon>
        <taxon>Lactobacillales</taxon>
        <taxon>Carnobacteriaceae</taxon>
        <taxon>Alkalibacterium</taxon>
    </lineage>
</organism>
<evidence type="ECO:0000256" key="4">
    <source>
        <dbReference type="ARBA" id="ARBA00022692"/>
    </source>
</evidence>
<dbReference type="Proteomes" id="UP000321662">
    <property type="component" value="Unassembled WGS sequence"/>
</dbReference>
<feature type="transmembrane region" description="Helical" evidence="7">
    <location>
        <begin position="119"/>
        <end position="138"/>
    </location>
</feature>
<keyword evidence="10" id="KW-1185">Reference proteome</keyword>
<dbReference type="InterPro" id="IPR005115">
    <property type="entry name" value="Gly_transporter"/>
</dbReference>
<feature type="domain" description="Glycine transporter" evidence="8">
    <location>
        <begin position="93"/>
        <end position="162"/>
    </location>
</feature>
<evidence type="ECO:0000313" key="10">
    <source>
        <dbReference type="Proteomes" id="UP000321662"/>
    </source>
</evidence>
<comment type="subcellular location">
    <subcellularLocation>
        <location evidence="1">Cell membrane</location>
        <topology evidence="1">Multi-pass membrane protein</topology>
    </subcellularLocation>
</comment>
<dbReference type="PANTHER" id="PTHR30506:SF3">
    <property type="entry name" value="UPF0126 INNER MEMBRANE PROTEIN YADS-RELATED"/>
    <property type="match status" value="1"/>
</dbReference>
<feature type="domain" description="Glycine transporter" evidence="8">
    <location>
        <begin position="6"/>
        <end position="79"/>
    </location>
</feature>
<comment type="similarity">
    <text evidence="2">Belongs to the UPF0126 family.</text>
</comment>
<dbReference type="AlphaFoldDB" id="A0A511ARA1"/>
<feature type="transmembrane region" description="Helical" evidence="7">
    <location>
        <begin position="173"/>
        <end position="192"/>
    </location>
</feature>
<evidence type="ECO:0000256" key="2">
    <source>
        <dbReference type="ARBA" id="ARBA00008193"/>
    </source>
</evidence>
<keyword evidence="4 7" id="KW-0812">Transmembrane</keyword>
<feature type="transmembrane region" description="Helical" evidence="7">
    <location>
        <begin position="150"/>
        <end position="167"/>
    </location>
</feature>
<reference evidence="9 10" key="1">
    <citation type="submission" date="2019-07" db="EMBL/GenBank/DDBJ databases">
        <title>Whole genome shotgun sequence of Alkalibacterium kapii NBRC 103247.</title>
        <authorList>
            <person name="Hosoyama A."/>
            <person name="Uohara A."/>
            <person name="Ohji S."/>
            <person name="Ichikawa N."/>
        </authorList>
    </citation>
    <scope>NUCLEOTIDE SEQUENCE [LARGE SCALE GENOMIC DNA]</scope>
    <source>
        <strain evidence="9 10">NBRC 103247</strain>
    </source>
</reference>
<keyword evidence="6 7" id="KW-0472">Membrane</keyword>
<comment type="caution">
    <text evidence="9">The sequence shown here is derived from an EMBL/GenBank/DDBJ whole genome shotgun (WGS) entry which is preliminary data.</text>
</comment>
<dbReference type="PANTHER" id="PTHR30506">
    <property type="entry name" value="INNER MEMBRANE PROTEIN"/>
    <property type="match status" value="1"/>
</dbReference>
<evidence type="ECO:0000313" key="9">
    <source>
        <dbReference type="EMBL" id="GEK90729.1"/>
    </source>
</evidence>
<feature type="transmembrane region" description="Helical" evidence="7">
    <location>
        <begin position="6"/>
        <end position="24"/>
    </location>
</feature>
<evidence type="ECO:0000256" key="7">
    <source>
        <dbReference type="SAM" id="Phobius"/>
    </source>
</evidence>
<evidence type="ECO:0000259" key="8">
    <source>
        <dbReference type="Pfam" id="PF03458"/>
    </source>
</evidence>
<keyword evidence="3" id="KW-1003">Cell membrane</keyword>
<evidence type="ECO:0000256" key="6">
    <source>
        <dbReference type="ARBA" id="ARBA00023136"/>
    </source>
</evidence>